<proteinExistence type="predicted"/>
<sequence length="134" mass="13678">MHILVPWIVPAQNRSDPIPYDLLGGRLSRGHGIGLGAIAIEREAAAIRSTVRSAIAATVATTVATTTPTAGATTTGTTTAPRTAAIPSATIAHAEFAHVPRAEATVSIGRHPERIGGLHGQDGGANDQRGGECF</sequence>
<dbReference type="EMBL" id="CAADEX010000168">
    <property type="protein sequence ID" value="VFJ66416.1"/>
    <property type="molecule type" value="Genomic_DNA"/>
</dbReference>
<feature type="region of interest" description="Disordered" evidence="1">
    <location>
        <begin position="114"/>
        <end position="134"/>
    </location>
</feature>
<name>A0A450TGU0_9GAMM</name>
<organism evidence="2">
    <name type="scientific">Candidatus Kentrum sp. DK</name>
    <dbReference type="NCBI Taxonomy" id="2126562"/>
    <lineage>
        <taxon>Bacteria</taxon>
        <taxon>Pseudomonadati</taxon>
        <taxon>Pseudomonadota</taxon>
        <taxon>Gammaproteobacteria</taxon>
        <taxon>Candidatus Kentrum</taxon>
    </lineage>
</organism>
<gene>
    <name evidence="2" type="ORF">BECKDK2373B_GA0170837_11684</name>
</gene>
<evidence type="ECO:0000256" key="1">
    <source>
        <dbReference type="SAM" id="MobiDB-lite"/>
    </source>
</evidence>
<evidence type="ECO:0000313" key="2">
    <source>
        <dbReference type="EMBL" id="VFJ66416.1"/>
    </source>
</evidence>
<protein>
    <submittedName>
        <fullName evidence="2">Uncharacterized protein</fullName>
    </submittedName>
</protein>
<accession>A0A450TGU0</accession>
<reference evidence="2" key="1">
    <citation type="submission" date="2019-02" db="EMBL/GenBank/DDBJ databases">
        <authorList>
            <person name="Gruber-Vodicka R. H."/>
            <person name="Seah K. B. B."/>
        </authorList>
    </citation>
    <scope>NUCLEOTIDE SEQUENCE</scope>
    <source>
        <strain evidence="2">BECK_DK47</strain>
    </source>
</reference>
<dbReference type="AlphaFoldDB" id="A0A450TGU0"/>